<evidence type="ECO:0000259" key="1">
    <source>
        <dbReference type="Pfam" id="PF03374"/>
    </source>
</evidence>
<comment type="caution">
    <text evidence="2">The sequence shown here is derived from an EMBL/GenBank/DDBJ whole genome shotgun (WGS) entry which is preliminary data.</text>
</comment>
<name>A0A165R075_9FLAO</name>
<reference evidence="2 3" key="1">
    <citation type="submission" date="2016-01" db="EMBL/GenBank/DDBJ databases">
        <title>Whole genome sequencing of Myroides marinus L41.</title>
        <authorList>
            <person name="Hong K.W."/>
        </authorList>
    </citation>
    <scope>NUCLEOTIDE SEQUENCE [LARGE SCALE GENOMIC DNA]</scope>
    <source>
        <strain evidence="2 3">L41</strain>
    </source>
</reference>
<dbReference type="Pfam" id="PF09669">
    <property type="entry name" value="Phage_pRha"/>
    <property type="match status" value="1"/>
</dbReference>
<dbReference type="AlphaFoldDB" id="A0A165R075"/>
<feature type="domain" description="Antirepressor protein C-terminal" evidence="1">
    <location>
        <begin position="115"/>
        <end position="218"/>
    </location>
</feature>
<evidence type="ECO:0000313" key="3">
    <source>
        <dbReference type="Proteomes" id="UP000076630"/>
    </source>
</evidence>
<evidence type="ECO:0000313" key="2">
    <source>
        <dbReference type="EMBL" id="KZE77522.1"/>
    </source>
</evidence>
<dbReference type="GO" id="GO:0003677">
    <property type="term" value="F:DNA binding"/>
    <property type="evidence" value="ECO:0007669"/>
    <property type="project" value="InterPro"/>
</dbReference>
<keyword evidence="3" id="KW-1185">Reference proteome</keyword>
<dbReference type="Pfam" id="PF03374">
    <property type="entry name" value="ANT"/>
    <property type="match status" value="1"/>
</dbReference>
<proteinExistence type="predicted"/>
<dbReference type="InterPro" id="IPR014054">
    <property type="entry name" value="Phage_regulatory_Rha"/>
</dbReference>
<gene>
    <name evidence="2" type="ORF">AV926_14210</name>
</gene>
<protein>
    <recommendedName>
        <fullName evidence="1">Antirepressor protein C-terminal domain-containing protein</fullName>
    </recommendedName>
</protein>
<dbReference type="EMBL" id="LQNU01000070">
    <property type="protein sequence ID" value="KZE77522.1"/>
    <property type="molecule type" value="Genomic_DNA"/>
</dbReference>
<organism evidence="2 3">
    <name type="scientific">Myroides marinus</name>
    <dbReference type="NCBI Taxonomy" id="703342"/>
    <lineage>
        <taxon>Bacteria</taxon>
        <taxon>Pseudomonadati</taxon>
        <taxon>Bacteroidota</taxon>
        <taxon>Flavobacteriia</taxon>
        <taxon>Flavobacteriales</taxon>
        <taxon>Flavobacteriaceae</taxon>
        <taxon>Myroides</taxon>
    </lineage>
</organism>
<dbReference type="Proteomes" id="UP000076630">
    <property type="component" value="Unassembled WGS sequence"/>
</dbReference>
<sequence length="235" mass="27076">MSSREIATMTGKRHDHVIRDIEKLNENYNLLTLPKCGVSEYIDSTGRKLKCYNLTKIQTMDLMTGYRTDLRIKINRRWEELEKQNSKPNLDSITKKDLALLLLESEKEKETLLLENQRMKPRDEYIDKVFSSDGLLTMSEAAKSLGLDIGRNILYNILRDRGILFKGSKEPKQEYVNRGYFAMKQNMIQIKKGDATITKVEPQTMVTQKGLGYIAKLLGIVNVKHNSDDSKTINQ</sequence>
<accession>A0A165R075</accession>
<dbReference type="InterPro" id="IPR005039">
    <property type="entry name" value="Ant_C"/>
</dbReference>